<keyword evidence="3" id="KW-1185">Reference proteome</keyword>
<protein>
    <submittedName>
        <fullName evidence="2">Uncharacterized protein</fullName>
    </submittedName>
</protein>
<evidence type="ECO:0000313" key="2">
    <source>
        <dbReference type="EMBL" id="KAG9443035.1"/>
    </source>
</evidence>
<evidence type="ECO:0000256" key="1">
    <source>
        <dbReference type="SAM" id="MobiDB-lite"/>
    </source>
</evidence>
<organism evidence="2 3">
    <name type="scientific">Aristolochia fimbriata</name>
    <name type="common">White veined hardy Dutchman's pipe vine</name>
    <dbReference type="NCBI Taxonomy" id="158543"/>
    <lineage>
        <taxon>Eukaryota</taxon>
        <taxon>Viridiplantae</taxon>
        <taxon>Streptophyta</taxon>
        <taxon>Embryophyta</taxon>
        <taxon>Tracheophyta</taxon>
        <taxon>Spermatophyta</taxon>
        <taxon>Magnoliopsida</taxon>
        <taxon>Magnoliidae</taxon>
        <taxon>Piperales</taxon>
        <taxon>Aristolochiaceae</taxon>
        <taxon>Aristolochia</taxon>
    </lineage>
</organism>
<dbReference type="AlphaFoldDB" id="A0AAV7E4I2"/>
<dbReference type="EMBL" id="JAINDJ010000007">
    <property type="protein sequence ID" value="KAG9443035.1"/>
    <property type="molecule type" value="Genomic_DNA"/>
</dbReference>
<feature type="region of interest" description="Disordered" evidence="1">
    <location>
        <begin position="43"/>
        <end position="93"/>
    </location>
</feature>
<feature type="compositionally biased region" description="Pro residues" evidence="1">
    <location>
        <begin position="50"/>
        <end position="60"/>
    </location>
</feature>
<proteinExistence type="predicted"/>
<evidence type="ECO:0000313" key="3">
    <source>
        <dbReference type="Proteomes" id="UP000825729"/>
    </source>
</evidence>
<sequence>METGMENPDPVFRVPSTLPPHNHLRHRPPLPLPLSLHELQGAALPRIHHFPPPLPPPPRPPRLDSAQPLRPRRPTRRPPPAAGARCHPPRRKLPMGRRLVIAAPAVHDFSPVLLSFQVV</sequence>
<reference evidence="2 3" key="1">
    <citation type="submission" date="2021-07" db="EMBL/GenBank/DDBJ databases">
        <title>The Aristolochia fimbriata genome: insights into angiosperm evolution, floral development and chemical biosynthesis.</title>
        <authorList>
            <person name="Jiao Y."/>
        </authorList>
    </citation>
    <scope>NUCLEOTIDE SEQUENCE [LARGE SCALE GENOMIC DNA]</scope>
    <source>
        <strain evidence="2">IBCAS-2021</strain>
        <tissue evidence="2">Leaf</tissue>
    </source>
</reference>
<name>A0AAV7E4I2_ARIFI</name>
<comment type="caution">
    <text evidence="2">The sequence shown here is derived from an EMBL/GenBank/DDBJ whole genome shotgun (WGS) entry which is preliminary data.</text>
</comment>
<accession>A0AAV7E4I2</accession>
<dbReference type="Proteomes" id="UP000825729">
    <property type="component" value="Unassembled WGS sequence"/>
</dbReference>
<gene>
    <name evidence="2" type="ORF">H6P81_018889</name>
</gene>
<feature type="region of interest" description="Disordered" evidence="1">
    <location>
        <begin position="1"/>
        <end position="30"/>
    </location>
</feature>